<dbReference type="InterPro" id="IPR037682">
    <property type="entry name" value="TonB_C"/>
</dbReference>
<evidence type="ECO:0000256" key="4">
    <source>
        <dbReference type="ARBA" id="ARBA00023136"/>
    </source>
</evidence>
<dbReference type="PROSITE" id="PS52015">
    <property type="entry name" value="TONB_CTD"/>
    <property type="match status" value="1"/>
</dbReference>
<evidence type="ECO:0000313" key="8">
    <source>
        <dbReference type="Proteomes" id="UP001165498"/>
    </source>
</evidence>
<keyword evidence="4" id="KW-0472">Membrane</keyword>
<organism evidence="7 8">
    <name type="scientific">Tahibacter harae</name>
    <dbReference type="NCBI Taxonomy" id="2963937"/>
    <lineage>
        <taxon>Bacteria</taxon>
        <taxon>Pseudomonadati</taxon>
        <taxon>Pseudomonadota</taxon>
        <taxon>Gammaproteobacteria</taxon>
        <taxon>Lysobacterales</taxon>
        <taxon>Rhodanobacteraceae</taxon>
        <taxon>Tahibacter</taxon>
    </lineage>
</organism>
<evidence type="ECO:0000256" key="1">
    <source>
        <dbReference type="ARBA" id="ARBA00004167"/>
    </source>
</evidence>
<gene>
    <name evidence="7" type="ORF">NM961_05695</name>
</gene>
<dbReference type="RefSeq" id="WP_255912626.1">
    <property type="nucleotide sequence ID" value="NZ_JANFQO010000004.1"/>
</dbReference>
<feature type="chain" id="PRO_5046153184" evidence="5">
    <location>
        <begin position="16"/>
        <end position="218"/>
    </location>
</feature>
<keyword evidence="5" id="KW-0732">Signal</keyword>
<feature type="signal peptide" evidence="5">
    <location>
        <begin position="1"/>
        <end position="15"/>
    </location>
</feature>
<evidence type="ECO:0000256" key="2">
    <source>
        <dbReference type="ARBA" id="ARBA00022692"/>
    </source>
</evidence>
<keyword evidence="8" id="KW-1185">Reference proteome</keyword>
<accession>A0ABT1QPK6</accession>
<evidence type="ECO:0000256" key="3">
    <source>
        <dbReference type="ARBA" id="ARBA00022989"/>
    </source>
</evidence>
<dbReference type="NCBIfam" id="TIGR01352">
    <property type="entry name" value="tonB_Cterm"/>
    <property type="match status" value="1"/>
</dbReference>
<sequence>MLPALLLTLATATVAAPADTSLPMLFARVRVSADGAIIAAEFRNPPAPELETELRRRMEDWRFEPVEGAHDELVTETTLSIALHLERQGVSLVPVVDAVHSGLEAVRTVMPDYTVNAGERGQAGGVLLRCRVRNDGSCGQVSVESAGAPDKLVRAARRALEDWRFLPELVAGRPSTGWILVPFCFAATPLQRELCSEEERGGVQTLDSPLQLIEDSIE</sequence>
<dbReference type="EMBL" id="JANFQO010000004">
    <property type="protein sequence ID" value="MCQ4164200.1"/>
    <property type="molecule type" value="Genomic_DNA"/>
</dbReference>
<reference evidence="7" key="1">
    <citation type="submission" date="2022-07" db="EMBL/GenBank/DDBJ databases">
        <title>Tahibacter sp., a new gammaproteobacterium isolated from the silt sample collected at pig farm.</title>
        <authorList>
            <person name="Chen H."/>
        </authorList>
    </citation>
    <scope>NUCLEOTIDE SEQUENCE</scope>
    <source>
        <strain evidence="7">P2K</strain>
    </source>
</reference>
<keyword evidence="3" id="KW-1133">Transmembrane helix</keyword>
<dbReference type="Pfam" id="PF03544">
    <property type="entry name" value="TonB_C"/>
    <property type="match status" value="1"/>
</dbReference>
<dbReference type="Proteomes" id="UP001165498">
    <property type="component" value="Unassembled WGS sequence"/>
</dbReference>
<feature type="domain" description="TonB C-terminal" evidence="6">
    <location>
        <begin position="98"/>
        <end position="194"/>
    </location>
</feature>
<name>A0ABT1QPK6_9GAMM</name>
<keyword evidence="2" id="KW-0812">Transmembrane</keyword>
<evidence type="ECO:0000256" key="5">
    <source>
        <dbReference type="SAM" id="SignalP"/>
    </source>
</evidence>
<comment type="subcellular location">
    <subcellularLocation>
        <location evidence="1">Membrane</location>
        <topology evidence="1">Single-pass membrane protein</topology>
    </subcellularLocation>
</comment>
<evidence type="ECO:0000259" key="6">
    <source>
        <dbReference type="PROSITE" id="PS52015"/>
    </source>
</evidence>
<dbReference type="InterPro" id="IPR006260">
    <property type="entry name" value="TonB/TolA_C"/>
</dbReference>
<dbReference type="SUPFAM" id="SSF74653">
    <property type="entry name" value="TolA/TonB C-terminal domain"/>
    <property type="match status" value="1"/>
</dbReference>
<proteinExistence type="predicted"/>
<evidence type="ECO:0000313" key="7">
    <source>
        <dbReference type="EMBL" id="MCQ4164200.1"/>
    </source>
</evidence>
<protein>
    <submittedName>
        <fullName evidence="7">Energy transducer TonB</fullName>
    </submittedName>
</protein>
<dbReference type="Gene3D" id="3.30.1150.10">
    <property type="match status" value="1"/>
</dbReference>
<comment type="caution">
    <text evidence="7">The sequence shown here is derived from an EMBL/GenBank/DDBJ whole genome shotgun (WGS) entry which is preliminary data.</text>
</comment>